<dbReference type="EMBL" id="VXIV02002131">
    <property type="protein sequence ID" value="KAF6027169.1"/>
    <property type="molecule type" value="Genomic_DNA"/>
</dbReference>
<feature type="compositionally biased region" description="Polar residues" evidence="1">
    <location>
        <begin position="1306"/>
        <end position="1322"/>
    </location>
</feature>
<feature type="compositionally biased region" description="Low complexity" evidence="1">
    <location>
        <begin position="38"/>
        <end position="47"/>
    </location>
</feature>
<feature type="compositionally biased region" description="Polar residues" evidence="1">
    <location>
        <begin position="58"/>
        <end position="68"/>
    </location>
</feature>
<dbReference type="InterPro" id="IPR002625">
    <property type="entry name" value="Smr_dom"/>
</dbReference>
<protein>
    <submittedName>
        <fullName evidence="3">N4BP2</fullName>
    </submittedName>
</protein>
<dbReference type="Gene3D" id="3.40.50.300">
    <property type="entry name" value="P-loop containing nucleotide triphosphate hydrolases"/>
    <property type="match status" value="1"/>
</dbReference>
<sequence length="1669" mass="181525">MPKKKKSKETSNVEFRFDYRYTPKPYFTASPTSNGLNSPVSKSSSTSQPGKLPDRPSSGLNTDAWKSQRPNAYNYNRSYAKAANSSVHSPASGSSKNHLAARKSTPVEGAAAVDLSSGSSSEPAKCQADRDTMKKMFAEMFKGRIEAGVIDIILQQVNWNESQALDAFSQMASPDNSHLYPLTGFGALTPHHNLTPTAPTLSYCSSVTSLDEFGLEVTRNQTQRNLSEVANMLENSPGNINDLDRQKLARSRATTPKTLLRNGTLTSKNISLGSTESLESNRSLEPSTMYYGSLGTPKKTNTMALYDMSSVDDIGITMSLDRTYSAQDQPTLGAAASDPVGQLVIPVDHGDIVLEKGTYDNLCSGAQQPNATLSAGPLSHGASIAEYSEAISSLTTQLHTEVSRSEGDVRELTPDRESAEGSVLPAAGLSSANCPDIVISDVKTLVETTPSFSYSASATQSQQRSGKENQYPYNGILSSGTAVPTAFESARPKVPKMLPPGSSDSVLAHLLEVAASGSKVMIILRGVSGSGKTTMGRKVIDATQGQMFSADDYFINSRGEYSWSAHLLPEAHAACKRNAKLACEAEVTPILIDNTNLEMFEMESYVKLCLQFGYRPILAEPDTTWKYNAKDLSSVLLHILGLAVGTHAEEHTQGFFIKIKQMLERFDRTVTVEKLIDLVVSKDQNLAAMAEQFRSPGTKLSRKKPLSKTMKRNKQHETVEKLKDKKVDEFAQQQNPVRVSAAPQAASQKDSEDEDNQVETEIMYPNTSISGFGRKNTIKVLNSDAASSNTDDSQSMKSKTVKVKRIVHSKSDMLYLSKSSHSDGSDTTASLTASTPLTSSLPADSSLELQSADSGTLAAAGDMTSPTVDETGSTAQGAEAVSTAQSSETVDKSVSVDSDLNRAVDTPSQSQTVPSLASHSTLGSAMGDEHREVSGSAILSGSVTLPRPIRSSSTSETIPSLSQTASLPRTKKESSKPKRSSTAILCHDQQETSRWMSNDWATPPYPLTLTPVADPPPPYQEDCSYSAPAITFSTCFRYYAMAFKAMQYNQALPEGWLLVTGRSKKPFPPAAVNPVHKPALVTHDKGTMTSEDDKLALSECTSPEESTQDKLTNLHACFPQIPKDQLAGFLELCHGDEVWATNLLLDSNKEDIPKVRHMLMKSSSVPGTKKSRAKYKTGKLVKRFNKALGLPVPKCLGRVAQPTYPSPNQTTVGFSLTASQVSHLHSVFGQNNPPPVMEGDLVDIEVPRWVAHRLYRCVMSSPTDSDLSNLNQISKPPFQQLYITVPGETDCVLVEMLQPPPKYERSPSTNSLPTESSFSSQPDKFGAVDSLGEPTSPLSHVSPEATDSQEYITSSNYSLEKTALAGWSLVDAAPDTSRDEELARKLRAEELLSGGHSQSVDQLSLITDEQLARSLAAEDALSHNTQDLSSKLKRRQLGERYPQVDSSFLDEVFAAYGNNLEASLNFLSEHHGPSSNSKAKVSSPSHVAKADSSGGASATPISLNGAVHGDDQWFDMEEYENNAGYSEFRAEALIHMEERKKYEEKARTAFMKKQFDVGYHYGRMAQDHKNKEKEANFQAASQIFKHNNSNRDRQEADLHGLHPQEAVLVVEQIILAKRRGKEKYVYLVTGRGNHSKGGVAKVRNAVLVYLNRNNIQYSMSNPGMIRVVL</sequence>
<name>A0A7J7JLD9_BUGNE</name>
<evidence type="ECO:0000313" key="4">
    <source>
        <dbReference type="Proteomes" id="UP000593567"/>
    </source>
</evidence>
<dbReference type="InterPro" id="IPR027417">
    <property type="entry name" value="P-loop_NTPase"/>
</dbReference>
<feature type="region of interest" description="Disordered" evidence="1">
    <location>
        <begin position="84"/>
        <end position="128"/>
    </location>
</feature>
<feature type="region of interest" description="Disordered" evidence="1">
    <location>
        <begin position="693"/>
        <end position="757"/>
    </location>
</feature>
<comment type="caution">
    <text evidence="3">The sequence shown here is derived from an EMBL/GenBank/DDBJ whole genome shotgun (WGS) entry which is preliminary data.</text>
</comment>
<keyword evidence="4" id="KW-1185">Reference proteome</keyword>
<feature type="compositionally biased region" description="Basic and acidic residues" evidence="1">
    <location>
        <begin position="715"/>
        <end position="729"/>
    </location>
</feature>
<dbReference type="GO" id="GO:0005634">
    <property type="term" value="C:nucleus"/>
    <property type="evidence" value="ECO:0007669"/>
    <property type="project" value="TreeGrafter"/>
</dbReference>
<dbReference type="SUPFAM" id="SSF160443">
    <property type="entry name" value="SMR domain-like"/>
    <property type="match status" value="1"/>
</dbReference>
<dbReference type="InterPro" id="IPR036063">
    <property type="entry name" value="Smr_dom_sf"/>
</dbReference>
<feature type="compositionally biased region" description="Low complexity" evidence="1">
    <location>
        <begin position="947"/>
        <end position="962"/>
    </location>
</feature>
<feature type="compositionally biased region" description="Low complexity" evidence="1">
    <location>
        <begin position="1473"/>
        <end position="1485"/>
    </location>
</feature>
<dbReference type="SMART" id="SM01162">
    <property type="entry name" value="DUF1771"/>
    <property type="match status" value="1"/>
</dbReference>
<dbReference type="InterPro" id="IPR052772">
    <property type="entry name" value="Endo/PolyKinase_Domain-Protein"/>
</dbReference>
<reference evidence="3" key="1">
    <citation type="submission" date="2020-06" db="EMBL/GenBank/DDBJ databases">
        <title>Draft genome of Bugula neritina, a colonial animal packing powerful symbionts and potential medicines.</title>
        <authorList>
            <person name="Rayko M."/>
        </authorList>
    </citation>
    <scope>NUCLEOTIDE SEQUENCE [LARGE SCALE GENOMIC DNA]</scope>
    <source>
        <strain evidence="3">Kwan_BN1</strain>
    </source>
</reference>
<feature type="compositionally biased region" description="Low complexity" evidence="1">
    <location>
        <begin position="827"/>
        <end position="843"/>
    </location>
</feature>
<dbReference type="Proteomes" id="UP000593567">
    <property type="component" value="Unassembled WGS sequence"/>
</dbReference>
<dbReference type="Pfam" id="PF13671">
    <property type="entry name" value="AAA_33"/>
    <property type="match status" value="1"/>
</dbReference>
<feature type="region of interest" description="Disordered" evidence="1">
    <location>
        <begin position="1470"/>
        <end position="1503"/>
    </location>
</feature>
<feature type="compositionally biased region" description="Polar residues" evidence="1">
    <location>
        <begin position="864"/>
        <end position="888"/>
    </location>
</feature>
<dbReference type="Pfam" id="PF01713">
    <property type="entry name" value="Smr"/>
    <property type="match status" value="1"/>
</dbReference>
<dbReference type="Pfam" id="PF08590">
    <property type="entry name" value="DUF1771"/>
    <property type="match status" value="1"/>
</dbReference>
<dbReference type="PROSITE" id="PS50828">
    <property type="entry name" value="SMR"/>
    <property type="match status" value="1"/>
</dbReference>
<feature type="region of interest" description="Disordered" evidence="1">
    <location>
        <begin position="401"/>
        <end position="422"/>
    </location>
</feature>
<evidence type="ECO:0000313" key="3">
    <source>
        <dbReference type="EMBL" id="KAF6027169.1"/>
    </source>
</evidence>
<dbReference type="GO" id="GO:0004519">
    <property type="term" value="F:endonuclease activity"/>
    <property type="evidence" value="ECO:0007669"/>
    <property type="project" value="TreeGrafter"/>
</dbReference>
<evidence type="ECO:0000259" key="2">
    <source>
        <dbReference type="PROSITE" id="PS50828"/>
    </source>
</evidence>
<feature type="region of interest" description="Disordered" evidence="1">
    <location>
        <begin position="784"/>
        <end position="804"/>
    </location>
</feature>
<feature type="compositionally biased region" description="Basic and acidic residues" evidence="1">
    <location>
        <begin position="401"/>
        <end position="419"/>
    </location>
</feature>
<feature type="compositionally biased region" description="Low complexity" evidence="1">
    <location>
        <begin position="784"/>
        <end position="795"/>
    </location>
</feature>
<feature type="region of interest" description="Disordered" evidence="1">
    <location>
        <begin position="816"/>
        <end position="982"/>
    </location>
</feature>
<feature type="compositionally biased region" description="Polar residues" evidence="1">
    <location>
        <begin position="906"/>
        <end position="923"/>
    </location>
</feature>
<proteinExistence type="predicted"/>
<feature type="compositionally biased region" description="Polar residues" evidence="1">
    <location>
        <begin position="84"/>
        <end position="97"/>
    </location>
</feature>
<dbReference type="PANTHER" id="PTHR46535">
    <property type="entry name" value="NEDD4-BINDING PROTEIN 2"/>
    <property type="match status" value="1"/>
</dbReference>
<evidence type="ECO:0000256" key="1">
    <source>
        <dbReference type="SAM" id="MobiDB-lite"/>
    </source>
</evidence>
<accession>A0A7J7JLD9</accession>
<feature type="region of interest" description="Disordered" evidence="1">
    <location>
        <begin position="23"/>
        <end position="68"/>
    </location>
</feature>
<feature type="compositionally biased region" description="Basic residues" evidence="1">
    <location>
        <begin position="700"/>
        <end position="714"/>
    </location>
</feature>
<dbReference type="PANTHER" id="PTHR46535:SF1">
    <property type="entry name" value="NEDD4-BINDING PROTEIN 2"/>
    <property type="match status" value="1"/>
</dbReference>
<dbReference type="SUPFAM" id="SSF52540">
    <property type="entry name" value="P-loop containing nucleoside triphosphate hydrolases"/>
    <property type="match status" value="1"/>
</dbReference>
<organism evidence="3 4">
    <name type="scientific">Bugula neritina</name>
    <name type="common">Brown bryozoan</name>
    <name type="synonym">Sertularia neritina</name>
    <dbReference type="NCBI Taxonomy" id="10212"/>
    <lineage>
        <taxon>Eukaryota</taxon>
        <taxon>Metazoa</taxon>
        <taxon>Spiralia</taxon>
        <taxon>Lophotrochozoa</taxon>
        <taxon>Bryozoa</taxon>
        <taxon>Gymnolaemata</taxon>
        <taxon>Cheilostomatida</taxon>
        <taxon>Flustrina</taxon>
        <taxon>Buguloidea</taxon>
        <taxon>Bugulidae</taxon>
        <taxon>Bugula</taxon>
    </lineage>
</organism>
<gene>
    <name evidence="3" type="ORF">EB796_014535</name>
</gene>
<dbReference type="OrthoDB" id="3231855at2759"/>
<dbReference type="Gene3D" id="3.30.1370.110">
    <property type="match status" value="1"/>
</dbReference>
<feature type="domain" description="Smr" evidence="2">
    <location>
        <begin position="1596"/>
        <end position="1669"/>
    </location>
</feature>
<dbReference type="SMART" id="SM00463">
    <property type="entry name" value="SMR"/>
    <property type="match status" value="1"/>
</dbReference>
<dbReference type="InterPro" id="IPR013899">
    <property type="entry name" value="DUF1771"/>
</dbReference>
<feature type="region of interest" description="Disordered" evidence="1">
    <location>
        <begin position="1300"/>
        <end position="1349"/>
    </location>
</feature>